<reference evidence="2" key="1">
    <citation type="submission" date="2022-11" db="EMBL/GenBank/DDBJ databases">
        <authorList>
            <person name="Petersen C."/>
        </authorList>
    </citation>
    <scope>NUCLEOTIDE SEQUENCE</scope>
    <source>
        <strain evidence="2">IBT 30069</strain>
    </source>
</reference>
<dbReference type="OrthoDB" id="5986190at2759"/>
<dbReference type="EMBL" id="JAPQKH010000002">
    <property type="protein sequence ID" value="KAJ5114080.1"/>
    <property type="molecule type" value="Genomic_DNA"/>
</dbReference>
<comment type="caution">
    <text evidence="2">The sequence shown here is derived from an EMBL/GenBank/DDBJ whole genome shotgun (WGS) entry which is preliminary data.</text>
</comment>
<dbReference type="AlphaFoldDB" id="A0A9W9G9J4"/>
<organism evidence="2 3">
    <name type="scientific">Penicillium angulare</name>
    <dbReference type="NCBI Taxonomy" id="116970"/>
    <lineage>
        <taxon>Eukaryota</taxon>
        <taxon>Fungi</taxon>
        <taxon>Dikarya</taxon>
        <taxon>Ascomycota</taxon>
        <taxon>Pezizomycotina</taxon>
        <taxon>Eurotiomycetes</taxon>
        <taxon>Eurotiomycetidae</taxon>
        <taxon>Eurotiales</taxon>
        <taxon>Aspergillaceae</taxon>
        <taxon>Penicillium</taxon>
    </lineage>
</organism>
<feature type="region of interest" description="Disordered" evidence="1">
    <location>
        <begin position="1"/>
        <end position="22"/>
    </location>
</feature>
<evidence type="ECO:0000313" key="3">
    <source>
        <dbReference type="Proteomes" id="UP001149165"/>
    </source>
</evidence>
<evidence type="ECO:0000313" key="2">
    <source>
        <dbReference type="EMBL" id="KAJ5114080.1"/>
    </source>
</evidence>
<gene>
    <name evidence="2" type="ORF">N7456_002614</name>
</gene>
<sequence>MDLSSTSDYLPRTMTPDPHEPDDGPIFSLATFNLWALEIGALRGQTNVLSLDHRLKNAPSLEIELRKSISALIDFAKNVALMLSNDVSHGSYEIIVPEDSDPNEEWEAFKREEENQEYSELDENLLDIQHTLDSLNKLSKALKNPTLRDEREQAALTPQRGCCVRRNSWTEE</sequence>
<proteinExistence type="predicted"/>
<evidence type="ECO:0000256" key="1">
    <source>
        <dbReference type="SAM" id="MobiDB-lite"/>
    </source>
</evidence>
<accession>A0A9W9G9J4</accession>
<name>A0A9W9G9J4_9EURO</name>
<dbReference type="Proteomes" id="UP001149165">
    <property type="component" value="Unassembled WGS sequence"/>
</dbReference>
<keyword evidence="3" id="KW-1185">Reference proteome</keyword>
<protein>
    <submittedName>
        <fullName evidence="2">Uncharacterized protein</fullName>
    </submittedName>
</protein>
<reference evidence="2" key="2">
    <citation type="journal article" date="2023" name="IMA Fungus">
        <title>Comparative genomic study of the Penicillium genus elucidates a diverse pangenome and 15 lateral gene transfer events.</title>
        <authorList>
            <person name="Petersen C."/>
            <person name="Sorensen T."/>
            <person name="Nielsen M.R."/>
            <person name="Sondergaard T.E."/>
            <person name="Sorensen J.L."/>
            <person name="Fitzpatrick D.A."/>
            <person name="Frisvad J.C."/>
            <person name="Nielsen K.L."/>
        </authorList>
    </citation>
    <scope>NUCLEOTIDE SEQUENCE</scope>
    <source>
        <strain evidence="2">IBT 30069</strain>
    </source>
</reference>